<dbReference type="InterPro" id="IPR000873">
    <property type="entry name" value="AMP-dep_synth/lig_dom"/>
</dbReference>
<gene>
    <name evidence="5" type="ORF">BLA60_01625</name>
</gene>
<name>A0A7Z0WRD3_9PSEU</name>
<dbReference type="InterPro" id="IPR045851">
    <property type="entry name" value="AMP-bd_C_sf"/>
</dbReference>
<evidence type="ECO:0000256" key="2">
    <source>
        <dbReference type="ARBA" id="ARBA00022598"/>
    </source>
</evidence>
<dbReference type="PANTHER" id="PTHR43201:SF5">
    <property type="entry name" value="MEDIUM-CHAIN ACYL-COA LIGASE ACSF2, MITOCHONDRIAL"/>
    <property type="match status" value="1"/>
</dbReference>
<dbReference type="Pfam" id="PF00501">
    <property type="entry name" value="AMP-binding"/>
    <property type="match status" value="1"/>
</dbReference>
<dbReference type="GO" id="GO:0006631">
    <property type="term" value="P:fatty acid metabolic process"/>
    <property type="evidence" value="ECO:0007669"/>
    <property type="project" value="TreeGrafter"/>
</dbReference>
<dbReference type="SUPFAM" id="SSF56801">
    <property type="entry name" value="Acetyl-CoA synthetase-like"/>
    <property type="match status" value="1"/>
</dbReference>
<dbReference type="InterPro" id="IPR025110">
    <property type="entry name" value="AMP-bd_C"/>
</dbReference>
<dbReference type="RefSeq" id="WP_075130858.1">
    <property type="nucleotide sequence ID" value="NZ_MSIF01000001.1"/>
</dbReference>
<evidence type="ECO:0000259" key="4">
    <source>
        <dbReference type="Pfam" id="PF13193"/>
    </source>
</evidence>
<evidence type="ECO:0000259" key="3">
    <source>
        <dbReference type="Pfam" id="PF00501"/>
    </source>
</evidence>
<dbReference type="InterPro" id="IPR042099">
    <property type="entry name" value="ANL_N_sf"/>
</dbReference>
<evidence type="ECO:0000313" key="6">
    <source>
        <dbReference type="Proteomes" id="UP000185696"/>
    </source>
</evidence>
<evidence type="ECO:0008006" key="7">
    <source>
        <dbReference type="Google" id="ProtNLM"/>
    </source>
</evidence>
<dbReference type="Gene3D" id="3.30.300.30">
    <property type="match status" value="1"/>
</dbReference>
<keyword evidence="2" id="KW-0436">Ligase</keyword>
<dbReference type="Proteomes" id="UP000185696">
    <property type="component" value="Unassembled WGS sequence"/>
</dbReference>
<dbReference type="Pfam" id="PF13193">
    <property type="entry name" value="AMP-binding_C"/>
    <property type="match status" value="1"/>
</dbReference>
<evidence type="ECO:0000313" key="5">
    <source>
        <dbReference type="EMBL" id="OLF13910.1"/>
    </source>
</evidence>
<comment type="similarity">
    <text evidence="1">Belongs to the ATP-dependent AMP-binding enzyme family.</text>
</comment>
<evidence type="ECO:0000256" key="1">
    <source>
        <dbReference type="ARBA" id="ARBA00006432"/>
    </source>
</evidence>
<sequence length="504" mass="52461">MTRAPLADLLADAAEDSPTTAALRCGADRLTYAELATTVRRGAAAWLALGLAPGERVAAWAVNTLDCAVAMLSVVVAGGALVPLNPRYTPAEASAILARAGCRFLLVPDAFRDRPLATEAAAFVAPQRLVRLGGPAGPGLRWSDLLGPAEHGGTPVEHAVVQFTSGTTGTPKGAVLRQAPLVATAATWAATVGLRRADVFPVTYPLAHVGGFKTGLLSPFHARATAVLLPHVSRASVVELVGGGEVAVFNAPPTVQGYVLDALRAGELPADPGVRTAVIGSAVVPPDLVRALRAELGVRDVVIGYGLTEATGVCTMTRPGDPPDLPETSIGAPIEGVEVRIAGRDERGPDQVGELEVRGANVMAGYLDDPAATAEVVHDGWLRTGDLAWLGVDGNVRIVGRARELIIVGGFNVYPAEVEHALREHPAVREAAVVGVPHERLGEAPAAFVVADGEPDLLGWARGRLADFKVPRHLWFVDALPRGAVGKVAKPELTRLARTRLTDA</sequence>
<proteinExistence type="inferred from homology"/>
<keyword evidence="6" id="KW-1185">Reference proteome</keyword>
<protein>
    <recommendedName>
        <fullName evidence="7">Acyl-CoA synthetase (AMP-forming)/AMP-acid ligase II</fullName>
    </recommendedName>
</protein>
<dbReference type="GO" id="GO:0031956">
    <property type="term" value="F:medium-chain fatty acid-CoA ligase activity"/>
    <property type="evidence" value="ECO:0007669"/>
    <property type="project" value="TreeGrafter"/>
</dbReference>
<feature type="domain" description="AMP-dependent synthetase/ligase" evidence="3">
    <location>
        <begin position="11"/>
        <end position="367"/>
    </location>
</feature>
<dbReference type="AlphaFoldDB" id="A0A7Z0WRD3"/>
<dbReference type="OrthoDB" id="3500447at2"/>
<dbReference type="InterPro" id="IPR020845">
    <property type="entry name" value="AMP-binding_CS"/>
</dbReference>
<comment type="caution">
    <text evidence="5">The sequence shown here is derived from an EMBL/GenBank/DDBJ whole genome shotgun (WGS) entry which is preliminary data.</text>
</comment>
<dbReference type="PROSITE" id="PS00455">
    <property type="entry name" value="AMP_BINDING"/>
    <property type="match status" value="1"/>
</dbReference>
<feature type="domain" description="AMP-binding enzyme C-terminal" evidence="4">
    <location>
        <begin position="417"/>
        <end position="487"/>
    </location>
</feature>
<accession>A0A7Z0WRD3</accession>
<dbReference type="Gene3D" id="3.40.50.12780">
    <property type="entry name" value="N-terminal domain of ligase-like"/>
    <property type="match status" value="1"/>
</dbReference>
<reference evidence="5 6" key="1">
    <citation type="submission" date="2016-12" db="EMBL/GenBank/DDBJ databases">
        <title>The draft genome sequence of Actinophytocola xinjiangensis.</title>
        <authorList>
            <person name="Wang W."/>
            <person name="Yuan L."/>
        </authorList>
    </citation>
    <scope>NUCLEOTIDE SEQUENCE [LARGE SCALE GENOMIC DNA]</scope>
    <source>
        <strain evidence="5 6">CGMCC 4.4663</strain>
    </source>
</reference>
<dbReference type="EMBL" id="MSIF01000001">
    <property type="protein sequence ID" value="OLF13910.1"/>
    <property type="molecule type" value="Genomic_DNA"/>
</dbReference>
<dbReference type="PANTHER" id="PTHR43201">
    <property type="entry name" value="ACYL-COA SYNTHETASE"/>
    <property type="match status" value="1"/>
</dbReference>
<organism evidence="5 6">
    <name type="scientific">Actinophytocola xinjiangensis</name>
    <dbReference type="NCBI Taxonomy" id="485602"/>
    <lineage>
        <taxon>Bacteria</taxon>
        <taxon>Bacillati</taxon>
        <taxon>Actinomycetota</taxon>
        <taxon>Actinomycetes</taxon>
        <taxon>Pseudonocardiales</taxon>
        <taxon>Pseudonocardiaceae</taxon>
    </lineage>
</organism>